<dbReference type="OrthoDB" id="9974704at2759"/>
<feature type="compositionally biased region" description="Acidic residues" evidence="1">
    <location>
        <begin position="74"/>
        <end position="92"/>
    </location>
</feature>
<gene>
    <name evidence="2" type="primary">Hypp1350</name>
    <name evidence="2" type="ORF">BLAG_LOCUS13803</name>
</gene>
<dbReference type="Proteomes" id="UP000838412">
    <property type="component" value="Chromosome 2"/>
</dbReference>
<sequence>MLICINGKTTCSPYPPNTCNDITTNGVIRAQENVEEEDGKYWQLSQTDKLNKSLLTSFLDRLNQQDAPFPPQTTEEDERVDTSGSEEQEFEDSTPSQDAPPLVRNTGTLQNGS</sequence>
<evidence type="ECO:0000256" key="1">
    <source>
        <dbReference type="SAM" id="MobiDB-lite"/>
    </source>
</evidence>
<feature type="region of interest" description="Disordered" evidence="1">
    <location>
        <begin position="63"/>
        <end position="113"/>
    </location>
</feature>
<evidence type="ECO:0000313" key="2">
    <source>
        <dbReference type="EMBL" id="CAH1254381.1"/>
    </source>
</evidence>
<dbReference type="AlphaFoldDB" id="A0A8K0EN78"/>
<evidence type="ECO:0000313" key="3">
    <source>
        <dbReference type="Proteomes" id="UP000838412"/>
    </source>
</evidence>
<reference evidence="2" key="1">
    <citation type="submission" date="2022-01" db="EMBL/GenBank/DDBJ databases">
        <authorList>
            <person name="Braso-Vives M."/>
        </authorList>
    </citation>
    <scope>NUCLEOTIDE SEQUENCE</scope>
</reference>
<accession>A0A8K0EN78</accession>
<protein>
    <submittedName>
        <fullName evidence="2">Hypp1350 protein</fullName>
    </submittedName>
</protein>
<name>A0A8K0EN78_BRALA</name>
<dbReference type="EMBL" id="OV696687">
    <property type="protein sequence ID" value="CAH1254381.1"/>
    <property type="molecule type" value="Genomic_DNA"/>
</dbReference>
<keyword evidence="3" id="KW-1185">Reference proteome</keyword>
<organism evidence="2 3">
    <name type="scientific">Branchiostoma lanceolatum</name>
    <name type="common">Common lancelet</name>
    <name type="synonym">Amphioxus lanceolatum</name>
    <dbReference type="NCBI Taxonomy" id="7740"/>
    <lineage>
        <taxon>Eukaryota</taxon>
        <taxon>Metazoa</taxon>
        <taxon>Chordata</taxon>
        <taxon>Cephalochordata</taxon>
        <taxon>Leptocardii</taxon>
        <taxon>Amphioxiformes</taxon>
        <taxon>Branchiostomatidae</taxon>
        <taxon>Branchiostoma</taxon>
    </lineage>
</organism>
<proteinExistence type="predicted"/>